<dbReference type="SUPFAM" id="SSF53092">
    <property type="entry name" value="Creatinase/prolidase N-terminal domain"/>
    <property type="match status" value="1"/>
</dbReference>
<evidence type="ECO:0000256" key="1">
    <source>
        <dbReference type="ARBA" id="ARBA00001424"/>
    </source>
</evidence>
<dbReference type="InterPro" id="IPR000994">
    <property type="entry name" value="Pept_M24"/>
</dbReference>
<dbReference type="Pfam" id="PF00557">
    <property type="entry name" value="Peptidase_M24"/>
    <property type="match status" value="1"/>
</dbReference>
<dbReference type="SUPFAM" id="SSF55920">
    <property type="entry name" value="Creatinase/aminopeptidase"/>
    <property type="match status" value="1"/>
</dbReference>
<dbReference type="InterPro" id="IPR001714">
    <property type="entry name" value="Pept_M24_MAP"/>
</dbReference>
<sequence>MDTTVDYVARRERLLRRMGQGVAIIPTATEKTRNADAHYRFRHNSDFYYLTGFPEPEAVLVLAPGHPLGSTILFVRPRDPAREIWDGYRAGLEGAREQYGADQVFSIHEINDILPGFLENQDLLFYSVGRNPDFDARVMHWLNQARAKVRAGISAPREIVDVDEMIHEMRLIKDDAEIELMRRAAGISGAAHRQAMRVCRPGLYEYELEAELEYVFRRQGATAPAYTSIVGGGVNACVLHYIENSRMLADGDLVLIDAGAEYGGYAADITRTFPVNGRFSPEQRDLYALVLAAQQAAIEAVRPGSPYNAYHDAAVAVLAQGLLDLGIIRGSLEESLETGSYKPFYMHRTGHWLGMDVHDVGAYKLKGEWRPLQAGMVLTVEPGLYIAPDAENVDARWRGIGIRIEDDVLVTENGHDILTKDTPKRLEEIEDLMGQAAPRLGLSAEELALFE</sequence>
<feature type="domain" description="Aminopeptidase P N-terminal" evidence="10">
    <location>
        <begin position="2"/>
        <end position="135"/>
    </location>
</feature>
<evidence type="ECO:0000256" key="3">
    <source>
        <dbReference type="ARBA" id="ARBA00008766"/>
    </source>
</evidence>
<dbReference type="InterPro" id="IPR052433">
    <property type="entry name" value="X-Pro_dipept-like"/>
</dbReference>
<dbReference type="Gene3D" id="3.40.350.10">
    <property type="entry name" value="Creatinase/prolidase N-terminal domain"/>
    <property type="match status" value="1"/>
</dbReference>
<evidence type="ECO:0000256" key="5">
    <source>
        <dbReference type="ARBA" id="ARBA00022670"/>
    </source>
</evidence>
<evidence type="ECO:0000256" key="2">
    <source>
        <dbReference type="ARBA" id="ARBA00001936"/>
    </source>
</evidence>
<dbReference type="InterPro" id="IPR001131">
    <property type="entry name" value="Peptidase_M24B_aminopep-P_CS"/>
</dbReference>
<dbReference type="Gene3D" id="3.90.230.10">
    <property type="entry name" value="Creatinase/methionine aminopeptidase superfamily"/>
    <property type="match status" value="1"/>
</dbReference>
<accession>A0ABU9D4W7</accession>
<dbReference type="InterPro" id="IPR029149">
    <property type="entry name" value="Creatin/AminoP/Spt16_N"/>
</dbReference>
<comment type="caution">
    <text evidence="11">The sequence shown here is derived from an EMBL/GenBank/DDBJ whole genome shotgun (WGS) entry which is preliminary data.</text>
</comment>
<reference evidence="11 12" key="1">
    <citation type="submission" date="2024-04" db="EMBL/GenBank/DDBJ databases">
        <authorList>
            <person name="Abashina T."/>
            <person name="Shaikin A."/>
        </authorList>
    </citation>
    <scope>NUCLEOTIDE SEQUENCE [LARGE SCALE GENOMIC DNA]</scope>
    <source>
        <strain evidence="11 12">AAFK</strain>
    </source>
</reference>
<dbReference type="PANTHER" id="PTHR43226">
    <property type="entry name" value="XAA-PRO AMINOPEPTIDASE 3"/>
    <property type="match status" value="1"/>
</dbReference>
<dbReference type="PROSITE" id="PS00491">
    <property type="entry name" value="PROLINE_PEPTIDASE"/>
    <property type="match status" value="1"/>
</dbReference>
<keyword evidence="11" id="KW-0031">Aminopeptidase</keyword>
<dbReference type="SMART" id="SM01011">
    <property type="entry name" value="AMP_N"/>
    <property type="match status" value="1"/>
</dbReference>
<comment type="similarity">
    <text evidence="3">Belongs to the peptidase M24B family.</text>
</comment>
<evidence type="ECO:0000256" key="8">
    <source>
        <dbReference type="ARBA" id="ARBA00023049"/>
    </source>
</evidence>
<comment type="catalytic activity">
    <reaction evidence="1">
        <text>Release of any N-terminal amino acid, including proline, that is linked to proline, even from a dipeptide or tripeptide.</text>
        <dbReference type="EC" id="3.4.11.9"/>
    </reaction>
</comment>
<keyword evidence="12" id="KW-1185">Reference proteome</keyword>
<dbReference type="InterPro" id="IPR036005">
    <property type="entry name" value="Creatinase/aminopeptidase-like"/>
</dbReference>
<evidence type="ECO:0000256" key="9">
    <source>
        <dbReference type="ARBA" id="ARBA00023211"/>
    </source>
</evidence>
<name>A0ABU9D4W7_9PROT</name>
<dbReference type="EMBL" id="JBBPCO010000001">
    <property type="protein sequence ID" value="MEK8088469.1"/>
    <property type="molecule type" value="Genomic_DNA"/>
</dbReference>
<dbReference type="InterPro" id="IPR007865">
    <property type="entry name" value="Aminopep_P_N"/>
</dbReference>
<evidence type="ECO:0000313" key="12">
    <source>
        <dbReference type="Proteomes" id="UP001446205"/>
    </source>
</evidence>
<keyword evidence="8" id="KW-0482">Metalloprotease</keyword>
<proteinExistence type="inferred from homology"/>
<comment type="cofactor">
    <cofactor evidence="2">
        <name>Mn(2+)</name>
        <dbReference type="ChEBI" id="CHEBI:29035"/>
    </cofactor>
</comment>
<dbReference type="Proteomes" id="UP001446205">
    <property type="component" value="Unassembled WGS sequence"/>
</dbReference>
<evidence type="ECO:0000256" key="7">
    <source>
        <dbReference type="ARBA" id="ARBA00022801"/>
    </source>
</evidence>
<keyword evidence="6" id="KW-0479">Metal-binding</keyword>
<evidence type="ECO:0000313" key="11">
    <source>
        <dbReference type="EMBL" id="MEK8088469.1"/>
    </source>
</evidence>
<dbReference type="PRINTS" id="PR00599">
    <property type="entry name" value="MAPEPTIDASE"/>
</dbReference>
<evidence type="ECO:0000256" key="4">
    <source>
        <dbReference type="ARBA" id="ARBA00012574"/>
    </source>
</evidence>
<keyword evidence="9" id="KW-0464">Manganese</keyword>
<evidence type="ECO:0000259" key="10">
    <source>
        <dbReference type="SMART" id="SM01011"/>
    </source>
</evidence>
<protein>
    <recommendedName>
        <fullName evidence="4">Xaa-Pro aminopeptidase</fullName>
        <ecNumber evidence="4">3.4.11.9</ecNumber>
    </recommendedName>
</protein>
<evidence type="ECO:0000256" key="6">
    <source>
        <dbReference type="ARBA" id="ARBA00022723"/>
    </source>
</evidence>
<organism evidence="11 12">
    <name type="scientific">Thermithiobacillus plumbiphilus</name>
    <dbReference type="NCBI Taxonomy" id="1729899"/>
    <lineage>
        <taxon>Bacteria</taxon>
        <taxon>Pseudomonadati</taxon>
        <taxon>Pseudomonadota</taxon>
        <taxon>Acidithiobacillia</taxon>
        <taxon>Acidithiobacillales</taxon>
        <taxon>Thermithiobacillaceae</taxon>
        <taxon>Thermithiobacillus</taxon>
    </lineage>
</organism>
<dbReference type="NCBIfam" id="NF008131">
    <property type="entry name" value="PRK10879.1"/>
    <property type="match status" value="1"/>
</dbReference>
<dbReference type="CDD" id="cd01087">
    <property type="entry name" value="Prolidase"/>
    <property type="match status" value="1"/>
</dbReference>
<keyword evidence="5" id="KW-0645">Protease</keyword>
<gene>
    <name evidence="11" type="primary">pepP</name>
    <name evidence="11" type="ORF">WOB96_01700</name>
</gene>
<keyword evidence="7 11" id="KW-0378">Hydrolase</keyword>
<dbReference type="RefSeq" id="WP_341369531.1">
    <property type="nucleotide sequence ID" value="NZ_JBBPCO010000001.1"/>
</dbReference>
<dbReference type="EC" id="3.4.11.9" evidence="4"/>
<dbReference type="GO" id="GO:0004177">
    <property type="term" value="F:aminopeptidase activity"/>
    <property type="evidence" value="ECO:0007669"/>
    <property type="project" value="UniProtKB-KW"/>
</dbReference>
<dbReference type="PANTHER" id="PTHR43226:SF4">
    <property type="entry name" value="XAA-PRO AMINOPEPTIDASE 3"/>
    <property type="match status" value="1"/>
</dbReference>
<dbReference type="Pfam" id="PF05195">
    <property type="entry name" value="AMP_N"/>
    <property type="match status" value="1"/>
</dbReference>